<keyword evidence="2" id="KW-1185">Reference proteome</keyword>
<dbReference type="EMBL" id="JAEUBG010002158">
    <property type="protein sequence ID" value="KAH3685097.1"/>
    <property type="molecule type" value="Genomic_DNA"/>
</dbReference>
<accession>A0A9P8Q685</accession>
<dbReference type="AlphaFoldDB" id="A0A9P8Q685"/>
<evidence type="ECO:0000313" key="1">
    <source>
        <dbReference type="EMBL" id="KAH3685097.1"/>
    </source>
</evidence>
<proteinExistence type="predicted"/>
<evidence type="ECO:0000313" key="2">
    <source>
        <dbReference type="Proteomes" id="UP000774326"/>
    </source>
</evidence>
<comment type="caution">
    <text evidence="1">The sequence shown here is derived from an EMBL/GenBank/DDBJ whole genome shotgun (WGS) entry which is preliminary data.</text>
</comment>
<reference evidence="1" key="1">
    <citation type="journal article" date="2021" name="Open Biol.">
        <title>Shared evolutionary footprints suggest mitochondrial oxidative damage underlies multiple complex I losses in fungi.</title>
        <authorList>
            <person name="Schikora-Tamarit M.A."/>
            <person name="Marcet-Houben M."/>
            <person name="Nosek J."/>
            <person name="Gabaldon T."/>
        </authorList>
    </citation>
    <scope>NUCLEOTIDE SEQUENCE</scope>
    <source>
        <strain evidence="1">CBS2887</strain>
    </source>
</reference>
<reference evidence="1" key="2">
    <citation type="submission" date="2021-01" db="EMBL/GenBank/DDBJ databases">
        <authorList>
            <person name="Schikora-Tamarit M.A."/>
        </authorList>
    </citation>
    <scope>NUCLEOTIDE SEQUENCE</scope>
    <source>
        <strain evidence="1">CBS2887</strain>
    </source>
</reference>
<name>A0A9P8Q685_WICPI</name>
<gene>
    <name evidence="1" type="ORF">WICPIJ_003931</name>
</gene>
<protein>
    <submittedName>
        <fullName evidence="1">Uncharacterized protein</fullName>
    </submittedName>
</protein>
<dbReference type="Proteomes" id="UP000774326">
    <property type="component" value="Unassembled WGS sequence"/>
</dbReference>
<sequence>MFQESSQRPTFTILHEQVDLITMHFNTVVLNDVWMVQHFQHGHFFLDRWNNVFETARVLKFDFLNSQNSTGVQVDSRETDDNPVEQSIGLDKFLVDSGDAGTMLNEGHSIANNAQEFRLDVSQVPR</sequence>
<organism evidence="1 2">
    <name type="scientific">Wickerhamomyces pijperi</name>
    <name type="common">Yeast</name>
    <name type="synonym">Pichia pijperi</name>
    <dbReference type="NCBI Taxonomy" id="599730"/>
    <lineage>
        <taxon>Eukaryota</taxon>
        <taxon>Fungi</taxon>
        <taxon>Dikarya</taxon>
        <taxon>Ascomycota</taxon>
        <taxon>Saccharomycotina</taxon>
        <taxon>Saccharomycetes</taxon>
        <taxon>Phaffomycetales</taxon>
        <taxon>Wickerhamomycetaceae</taxon>
        <taxon>Wickerhamomyces</taxon>
    </lineage>
</organism>